<keyword evidence="4" id="KW-0597">Phosphoprotein</keyword>
<keyword evidence="15" id="KW-1185">Reference proteome</keyword>
<evidence type="ECO:0000256" key="8">
    <source>
        <dbReference type="ARBA" id="ARBA00023136"/>
    </source>
</evidence>
<dbReference type="Proteomes" id="UP001333710">
    <property type="component" value="Chromosome"/>
</dbReference>
<dbReference type="CDD" id="cd00082">
    <property type="entry name" value="HisKA"/>
    <property type="match status" value="1"/>
</dbReference>
<dbReference type="PRINTS" id="PR00344">
    <property type="entry name" value="BCTRLSENSOR"/>
</dbReference>
<dbReference type="CDD" id="cd06225">
    <property type="entry name" value="HAMP"/>
    <property type="match status" value="1"/>
</dbReference>
<dbReference type="RefSeq" id="WP_338294379.1">
    <property type="nucleotide sequence ID" value="NZ_AP027272.1"/>
</dbReference>
<dbReference type="GO" id="GO:0000155">
    <property type="term" value="F:phosphorelay sensor kinase activity"/>
    <property type="evidence" value="ECO:0007669"/>
    <property type="project" value="InterPro"/>
</dbReference>
<dbReference type="PROSITE" id="PS50885">
    <property type="entry name" value="HAMP"/>
    <property type="match status" value="1"/>
</dbReference>
<comment type="catalytic activity">
    <reaction evidence="1">
        <text>ATP + protein L-histidine = ADP + protein N-phospho-L-histidine.</text>
        <dbReference type="EC" id="2.7.13.3"/>
    </reaction>
</comment>
<reference evidence="14" key="1">
    <citation type="submission" date="2023-01" db="EMBL/GenBank/DDBJ databases">
        <title>Complete genome sequence of Planctobacterium marinum strain Dej080120_11.</title>
        <authorList>
            <person name="Ueki S."/>
            <person name="Maruyama F."/>
        </authorList>
    </citation>
    <scope>NUCLEOTIDE SEQUENCE</scope>
    <source>
        <strain evidence="14">Dej080120_11</strain>
    </source>
</reference>
<organism evidence="14 15">
    <name type="scientific">Planctobacterium marinum</name>
    <dbReference type="NCBI Taxonomy" id="1631968"/>
    <lineage>
        <taxon>Bacteria</taxon>
        <taxon>Pseudomonadati</taxon>
        <taxon>Pseudomonadota</taxon>
        <taxon>Gammaproteobacteria</taxon>
        <taxon>Alteromonadales</taxon>
        <taxon>Alteromonadaceae</taxon>
        <taxon>Planctobacterium</taxon>
    </lineage>
</organism>
<dbReference type="KEGG" id="pmaw:MACH26_38270"/>
<keyword evidence="10" id="KW-1133">Transmembrane helix</keyword>
<dbReference type="Pfam" id="PF02518">
    <property type="entry name" value="HATPase_c"/>
    <property type="match status" value="1"/>
</dbReference>
<keyword evidence="10" id="KW-0812">Transmembrane</keyword>
<dbReference type="CDD" id="cd00075">
    <property type="entry name" value="HATPase"/>
    <property type="match status" value="1"/>
</dbReference>
<dbReference type="FunFam" id="1.10.287.130:FF:000001">
    <property type="entry name" value="Two-component sensor histidine kinase"/>
    <property type="match status" value="1"/>
</dbReference>
<dbReference type="AlphaFoldDB" id="A0AA48HP09"/>
<proteinExistence type="predicted"/>
<dbReference type="Gene3D" id="1.10.287.130">
    <property type="match status" value="1"/>
</dbReference>
<dbReference type="InterPro" id="IPR003594">
    <property type="entry name" value="HATPase_dom"/>
</dbReference>
<dbReference type="EMBL" id="AP027272">
    <property type="protein sequence ID" value="BDX08306.1"/>
    <property type="molecule type" value="Genomic_DNA"/>
</dbReference>
<sequence>MYKRKLFFFGVTAACILLVALACAAISAHLTRENLKQSNIAQNLLFEHQQVSSISYRMFKQLTDEVIFGKNANQAHVRKKQDLIEQAINNIKRLEIEQREALGIDETQGSVEDTDELVALINEIIAEFRAVVDANGYEPLNQQERFRSLLEVKIDNEFREAINAAVTRQSRVVAAINARIDTLNTAMVWFTIGLGALSIPLLVYGCYWLFNQLYQPLILLRNATESITQGRYNDPIPEKLDEEFEALANDIKRLAQQLQKHSEQESQSRKLLEYEVEERTKELTLANQKLTNIDTRRRQFLADISHELRTPLTIIRGEAQVTLRLKSASAEDYQETLTAILQQSVNLSRLVDDLLLLTRAEMNQLQLDFHSTSVVPMLTSETNRWQKLHPNRVISLHCDPGLTQYNCNIDNQRIQQVISILLDNAVKYSPTTTPIEIAVRIAGNKLAISVQDHGDGISATEIENIFERFVRFSKHDGLGLGLPIAKAIVEAHGGIISVDSIKGEGAVFTVYLPVEENS</sequence>
<keyword evidence="7" id="KW-0902">Two-component regulatory system</keyword>
<keyword evidence="5" id="KW-0808">Transferase</keyword>
<dbReference type="SUPFAM" id="SSF47384">
    <property type="entry name" value="Homodimeric domain of signal transducing histidine kinase"/>
    <property type="match status" value="1"/>
</dbReference>
<feature type="domain" description="HAMP" evidence="13">
    <location>
        <begin position="211"/>
        <end position="263"/>
    </location>
</feature>
<evidence type="ECO:0000256" key="5">
    <source>
        <dbReference type="ARBA" id="ARBA00022679"/>
    </source>
</evidence>
<dbReference type="Gene3D" id="6.10.340.10">
    <property type="match status" value="1"/>
</dbReference>
<dbReference type="InterPro" id="IPR036890">
    <property type="entry name" value="HATPase_C_sf"/>
</dbReference>
<evidence type="ECO:0000256" key="4">
    <source>
        <dbReference type="ARBA" id="ARBA00022553"/>
    </source>
</evidence>
<dbReference type="SUPFAM" id="SSF55874">
    <property type="entry name" value="ATPase domain of HSP90 chaperone/DNA topoisomerase II/histidine kinase"/>
    <property type="match status" value="1"/>
</dbReference>
<evidence type="ECO:0000256" key="6">
    <source>
        <dbReference type="ARBA" id="ARBA00022777"/>
    </source>
</evidence>
<feature type="coiled-coil region" evidence="9">
    <location>
        <begin position="77"/>
        <end position="104"/>
    </location>
</feature>
<dbReference type="EC" id="2.7.13.3" evidence="3"/>
<evidence type="ECO:0000256" key="7">
    <source>
        <dbReference type="ARBA" id="ARBA00023012"/>
    </source>
</evidence>
<dbReference type="PROSITE" id="PS50109">
    <property type="entry name" value="HIS_KIN"/>
    <property type="match status" value="1"/>
</dbReference>
<evidence type="ECO:0000313" key="15">
    <source>
        <dbReference type="Proteomes" id="UP001333710"/>
    </source>
</evidence>
<feature type="signal peptide" evidence="11">
    <location>
        <begin position="1"/>
        <end position="24"/>
    </location>
</feature>
<feature type="transmembrane region" description="Helical" evidence="10">
    <location>
        <begin position="186"/>
        <end position="210"/>
    </location>
</feature>
<dbReference type="InterPro" id="IPR005467">
    <property type="entry name" value="His_kinase_dom"/>
</dbReference>
<dbReference type="PROSITE" id="PS51257">
    <property type="entry name" value="PROKAR_LIPOPROTEIN"/>
    <property type="match status" value="1"/>
</dbReference>
<dbReference type="GO" id="GO:0005886">
    <property type="term" value="C:plasma membrane"/>
    <property type="evidence" value="ECO:0007669"/>
    <property type="project" value="UniProtKB-ARBA"/>
</dbReference>
<dbReference type="Gene3D" id="3.30.565.10">
    <property type="entry name" value="Histidine kinase-like ATPase, C-terminal domain"/>
    <property type="match status" value="1"/>
</dbReference>
<evidence type="ECO:0000259" key="13">
    <source>
        <dbReference type="PROSITE" id="PS50885"/>
    </source>
</evidence>
<dbReference type="SMART" id="SM00387">
    <property type="entry name" value="HATPase_c"/>
    <property type="match status" value="1"/>
</dbReference>
<dbReference type="PANTHER" id="PTHR43711">
    <property type="entry name" value="TWO-COMPONENT HISTIDINE KINASE"/>
    <property type="match status" value="1"/>
</dbReference>
<evidence type="ECO:0000259" key="12">
    <source>
        <dbReference type="PROSITE" id="PS50109"/>
    </source>
</evidence>
<dbReference type="InterPro" id="IPR036097">
    <property type="entry name" value="HisK_dim/P_sf"/>
</dbReference>
<keyword evidence="8 10" id="KW-0472">Membrane</keyword>
<evidence type="ECO:0000256" key="1">
    <source>
        <dbReference type="ARBA" id="ARBA00000085"/>
    </source>
</evidence>
<keyword evidence="6 14" id="KW-0418">Kinase</keyword>
<evidence type="ECO:0000256" key="2">
    <source>
        <dbReference type="ARBA" id="ARBA00004370"/>
    </source>
</evidence>
<accession>A0AA48HP09</accession>
<gene>
    <name evidence="14" type="ORF">MACH26_38270</name>
</gene>
<dbReference type="InterPro" id="IPR004358">
    <property type="entry name" value="Sig_transdc_His_kin-like_C"/>
</dbReference>
<evidence type="ECO:0000256" key="11">
    <source>
        <dbReference type="SAM" id="SignalP"/>
    </source>
</evidence>
<evidence type="ECO:0000256" key="3">
    <source>
        <dbReference type="ARBA" id="ARBA00012438"/>
    </source>
</evidence>
<evidence type="ECO:0000256" key="9">
    <source>
        <dbReference type="SAM" id="Coils"/>
    </source>
</evidence>
<dbReference type="SMART" id="SM00388">
    <property type="entry name" value="HisKA"/>
    <property type="match status" value="1"/>
</dbReference>
<dbReference type="Pfam" id="PF00512">
    <property type="entry name" value="HisKA"/>
    <property type="match status" value="1"/>
</dbReference>
<feature type="chain" id="PRO_5041388877" description="histidine kinase" evidence="11">
    <location>
        <begin position="25"/>
        <end position="518"/>
    </location>
</feature>
<dbReference type="PANTHER" id="PTHR43711:SF1">
    <property type="entry name" value="HISTIDINE KINASE 1"/>
    <property type="match status" value="1"/>
</dbReference>
<dbReference type="FunFam" id="3.30.565.10:FF:000006">
    <property type="entry name" value="Sensor histidine kinase WalK"/>
    <property type="match status" value="1"/>
</dbReference>
<keyword evidence="11" id="KW-0732">Signal</keyword>
<dbReference type="InterPro" id="IPR050736">
    <property type="entry name" value="Sensor_HK_Regulatory"/>
</dbReference>
<comment type="subcellular location">
    <subcellularLocation>
        <location evidence="2">Membrane</location>
    </subcellularLocation>
</comment>
<keyword evidence="9" id="KW-0175">Coiled coil</keyword>
<evidence type="ECO:0000313" key="14">
    <source>
        <dbReference type="EMBL" id="BDX08306.1"/>
    </source>
</evidence>
<dbReference type="InterPro" id="IPR003660">
    <property type="entry name" value="HAMP_dom"/>
</dbReference>
<protein>
    <recommendedName>
        <fullName evidence="3">histidine kinase</fullName>
        <ecNumber evidence="3">2.7.13.3</ecNumber>
    </recommendedName>
</protein>
<evidence type="ECO:0000256" key="10">
    <source>
        <dbReference type="SAM" id="Phobius"/>
    </source>
</evidence>
<dbReference type="InterPro" id="IPR003661">
    <property type="entry name" value="HisK_dim/P_dom"/>
</dbReference>
<name>A0AA48HP09_9ALTE</name>
<feature type="domain" description="Histidine kinase" evidence="12">
    <location>
        <begin position="303"/>
        <end position="516"/>
    </location>
</feature>